<feature type="region of interest" description="Disordered" evidence="3">
    <location>
        <begin position="1288"/>
        <end position="1309"/>
    </location>
</feature>
<dbReference type="SUPFAM" id="SSF51735">
    <property type="entry name" value="NAD(P)-binding Rossmann-fold domains"/>
    <property type="match status" value="1"/>
</dbReference>
<accession>A0A167KYJ4</accession>
<keyword evidence="2" id="KW-0560">Oxidoreductase</keyword>
<gene>
    <name evidence="6" type="ORF">CALVIDRAFT_555854</name>
</gene>
<feature type="compositionally biased region" description="Low complexity" evidence="3">
    <location>
        <begin position="1295"/>
        <end position="1305"/>
    </location>
</feature>
<feature type="compositionally biased region" description="Basic and acidic residues" evidence="3">
    <location>
        <begin position="1051"/>
        <end position="1064"/>
    </location>
</feature>
<keyword evidence="4" id="KW-0472">Membrane</keyword>
<evidence type="ECO:0000259" key="5">
    <source>
        <dbReference type="PROSITE" id="PS50127"/>
    </source>
</evidence>
<dbReference type="CDD" id="cd23799">
    <property type="entry name" value="UBCc_UBE2J"/>
    <property type="match status" value="1"/>
</dbReference>
<dbReference type="PANTHER" id="PTHR43157:SF31">
    <property type="entry name" value="PHOSPHATIDYLINOSITOL-GLYCAN BIOSYNTHESIS CLASS F PROTEIN"/>
    <property type="match status" value="1"/>
</dbReference>
<evidence type="ECO:0000256" key="1">
    <source>
        <dbReference type="ARBA" id="ARBA00022723"/>
    </source>
</evidence>
<reference evidence="6 7" key="1">
    <citation type="journal article" date="2016" name="Mol. Biol. Evol.">
        <title>Comparative Genomics of Early-Diverging Mushroom-Forming Fungi Provides Insights into the Origins of Lignocellulose Decay Capabilities.</title>
        <authorList>
            <person name="Nagy L.G."/>
            <person name="Riley R."/>
            <person name="Tritt A."/>
            <person name="Adam C."/>
            <person name="Daum C."/>
            <person name="Floudas D."/>
            <person name="Sun H."/>
            <person name="Yadav J.S."/>
            <person name="Pangilinan J."/>
            <person name="Larsson K.H."/>
            <person name="Matsuura K."/>
            <person name="Barry K."/>
            <person name="Labutti K."/>
            <person name="Kuo R."/>
            <person name="Ohm R.A."/>
            <person name="Bhattacharya S.S."/>
            <person name="Shirouzu T."/>
            <person name="Yoshinaga Y."/>
            <person name="Martin F.M."/>
            <person name="Grigoriev I.V."/>
            <person name="Hibbett D.S."/>
        </authorList>
    </citation>
    <scope>NUCLEOTIDE SEQUENCE [LARGE SCALE GENOMIC DNA]</scope>
    <source>
        <strain evidence="6 7">TUFC12733</strain>
    </source>
</reference>
<evidence type="ECO:0000256" key="4">
    <source>
        <dbReference type="SAM" id="Phobius"/>
    </source>
</evidence>
<protein>
    <recommendedName>
        <fullName evidence="5">UBC core domain-containing protein</fullName>
    </recommendedName>
</protein>
<proteinExistence type="predicted"/>
<dbReference type="GO" id="GO:0046872">
    <property type="term" value="F:metal ion binding"/>
    <property type="evidence" value="ECO:0007669"/>
    <property type="project" value="UniProtKB-KW"/>
</dbReference>
<dbReference type="InterPro" id="IPR018527">
    <property type="entry name" value="Rubredoxin_Fe_BS"/>
</dbReference>
<dbReference type="Pfam" id="PF12862">
    <property type="entry name" value="ANAPC5"/>
    <property type="match status" value="1"/>
</dbReference>
<feature type="region of interest" description="Disordered" evidence="3">
    <location>
        <begin position="1025"/>
        <end position="1064"/>
    </location>
</feature>
<dbReference type="Proteomes" id="UP000076738">
    <property type="component" value="Unassembled WGS sequence"/>
</dbReference>
<dbReference type="OrthoDB" id="2504561at2759"/>
<dbReference type="FunFam" id="3.10.110.10:FF:000086">
    <property type="entry name" value="Ubiquitin-conjugating enzyme E2 J1"/>
    <property type="match status" value="1"/>
</dbReference>
<evidence type="ECO:0000313" key="7">
    <source>
        <dbReference type="Proteomes" id="UP000076738"/>
    </source>
</evidence>
<keyword evidence="1" id="KW-0479">Metal-binding</keyword>
<keyword evidence="4" id="KW-0812">Transmembrane</keyword>
<dbReference type="InterPro" id="IPR016135">
    <property type="entry name" value="UBQ-conjugating_enzyme/RWD"/>
</dbReference>
<feature type="transmembrane region" description="Helical" evidence="4">
    <location>
        <begin position="1400"/>
        <end position="1418"/>
    </location>
</feature>
<dbReference type="Pfam" id="PF00179">
    <property type="entry name" value="UQ_con"/>
    <property type="match status" value="1"/>
</dbReference>
<name>A0A167KYJ4_CALVF</name>
<dbReference type="InterPro" id="IPR002347">
    <property type="entry name" value="SDR_fam"/>
</dbReference>
<dbReference type="InterPro" id="IPR000608">
    <property type="entry name" value="UBC"/>
</dbReference>
<dbReference type="EMBL" id="KV417290">
    <property type="protein sequence ID" value="KZO95149.1"/>
    <property type="molecule type" value="Genomic_DNA"/>
</dbReference>
<dbReference type="InterPro" id="IPR026000">
    <property type="entry name" value="Apc5_dom"/>
</dbReference>
<sequence length="1431" mass="159625">MADAPATRTHILRPHHVLMAAVLRLTHTPEWTFTDLFLLEMYKLVMQEISEIYQPLPYRDFYRKVQEFDKGGKKVYPRDIEIMASCLDGFINQMTHPDFLHTLFTQLDGLIWERDLHSTAVFERRSYFGMFIRRTRLSMQKLSFSGMVKFIDDFQGWANSSNGSGYAIESNWDIPGMLSYPTPDDDAPHATAEALSEYENAEHVGDITTAIECLRRFFSQRFSEETDSGFNQYTLLRLASTYYINGQMKAAKDTIEEAMKVCRNAGDRYTLISCTALQRRINAFYPDHEPTVLRKGFKQLDVLWDLRRSLESGEPVSKCWKFLWYASAGAKDLSDGGKARDRSSLASANAFMWKLSGVECLGSLWEDMSLLHMDENAEDVRLTNLIWRSTTLVRQGRYEQAWITMMSPSTWRPLSLQQAQQWQWELWCNMLTFAIRTERKGLADYLRKTMPRYPTQQNYQGKLVNVEKGDLGAGECLRLGNNYISSRQYLLALSPVLTAATLTEYACNWHTHRTSLIMIADLGIGLGMAPSGQRLIEEHLPQILRGDDLEQRAYACFTLARCMIANADGDVSKLVEVIPWLERALKDYQAIELIKSTQQVLYILAVLYENLNDEEKRNSTSQKLLEFEALVKRRHTKAVEPKYMDMMELSVEVLATEVNETDGIKSLIDGVEAGSKDKMKLGSFYFHYLQWMPLPSVASFKQDLTGKHVIVTGSNVGLGLEAARHLARMNPAKLILGCRDLEKAEVAKESIVKSTGCKTIECWKLDQADFSSVSAFADRFETEVGTLDLLIANAGVSMPGGYVKTVDGWETVLQVNHLSTALLSIRLLPSFSKTTVSPPFPRLVIVSSDVHYWVYELPEAQTPKILELLGSEEHCTQPGIMAKRYGVSKLMNVFFTRSLAEHIPKTSALTVNAVNPGLCHSELTRNRKNPTLKFTIWKMVNARSTEVGSRTLLHAALSKDMQGLSGKFTNACALAEESDLVLSPEGKTMQDRIWEETKEILEKVDPKVKAILGEYLVADPETWKPGNLETWKPANPRNHEPVNQPQMRSARKLDQGELDQGDKRAPFYDGGMSFDILCRCSFAALHPWTPCQSPVDPQQAAAMASRSSHNKNNSAVKRILQEAKELGNDASTDYCAGPLEDDIFEWHATIRGPADTEFEGGLYHCRVLLPSEYPFKPPSVMLLTPNGRFELNKKICISFTAYHEDLWQPAWGIRTAIVGLQGFFPIKGEAAMGIGALDYPAAERKRLAGLSREWVCPDCAVPNKALLPDVQEGQLRLENGSSAISSAHVGHAHTAPSAPVSPAVAGRSGPDMDSPVPVAAIVNTATSEPAILAPPTVVTAPPMVAITVQPNPLTPATVPASAALAPSPAPPPTLATERPAPLRWQATVVVRHEPLPSRPIFLDGLIVALVAVLAYILAKKVGVQQAIMAML</sequence>
<dbReference type="PROSITE" id="PS00202">
    <property type="entry name" value="RUBREDOXIN"/>
    <property type="match status" value="1"/>
</dbReference>
<dbReference type="STRING" id="1330018.A0A167KYJ4"/>
<dbReference type="SUPFAM" id="SSF54495">
    <property type="entry name" value="UBC-like"/>
    <property type="match status" value="1"/>
</dbReference>
<organism evidence="6 7">
    <name type="scientific">Calocera viscosa (strain TUFC12733)</name>
    <dbReference type="NCBI Taxonomy" id="1330018"/>
    <lineage>
        <taxon>Eukaryota</taxon>
        <taxon>Fungi</taxon>
        <taxon>Dikarya</taxon>
        <taxon>Basidiomycota</taxon>
        <taxon>Agaricomycotina</taxon>
        <taxon>Dacrymycetes</taxon>
        <taxon>Dacrymycetales</taxon>
        <taxon>Dacrymycetaceae</taxon>
        <taxon>Calocera</taxon>
    </lineage>
</organism>
<dbReference type="SMART" id="SM00212">
    <property type="entry name" value="UBCc"/>
    <property type="match status" value="1"/>
</dbReference>
<feature type="domain" description="UBC core" evidence="5">
    <location>
        <begin position="1114"/>
        <end position="1265"/>
    </location>
</feature>
<dbReference type="Gene3D" id="3.10.110.10">
    <property type="entry name" value="Ubiquitin Conjugating Enzyme"/>
    <property type="match status" value="1"/>
</dbReference>
<dbReference type="GO" id="GO:0016491">
    <property type="term" value="F:oxidoreductase activity"/>
    <property type="evidence" value="ECO:0007669"/>
    <property type="project" value="UniProtKB-KW"/>
</dbReference>
<dbReference type="PANTHER" id="PTHR43157">
    <property type="entry name" value="PHOSPHATIDYLINOSITOL-GLYCAN BIOSYNTHESIS CLASS F PROTEIN-RELATED"/>
    <property type="match status" value="1"/>
</dbReference>
<keyword evidence="7" id="KW-1185">Reference proteome</keyword>
<evidence type="ECO:0000256" key="2">
    <source>
        <dbReference type="ARBA" id="ARBA00023002"/>
    </source>
</evidence>
<evidence type="ECO:0000256" key="3">
    <source>
        <dbReference type="SAM" id="MobiDB-lite"/>
    </source>
</evidence>
<dbReference type="PRINTS" id="PR00081">
    <property type="entry name" value="GDHRDH"/>
</dbReference>
<dbReference type="InterPro" id="IPR036291">
    <property type="entry name" value="NAD(P)-bd_dom_sf"/>
</dbReference>
<evidence type="ECO:0000313" key="6">
    <source>
        <dbReference type="EMBL" id="KZO95149.1"/>
    </source>
</evidence>
<dbReference type="Gene3D" id="3.40.50.720">
    <property type="entry name" value="NAD(P)-binding Rossmann-like Domain"/>
    <property type="match status" value="1"/>
</dbReference>
<dbReference type="PROSITE" id="PS50127">
    <property type="entry name" value="UBC_2"/>
    <property type="match status" value="1"/>
</dbReference>
<dbReference type="Pfam" id="PF00106">
    <property type="entry name" value="adh_short"/>
    <property type="match status" value="1"/>
</dbReference>
<keyword evidence="4" id="KW-1133">Transmembrane helix</keyword>